<dbReference type="OrthoDB" id="6437675at2759"/>
<feature type="non-terminal residue" evidence="2">
    <location>
        <position position="150"/>
    </location>
</feature>
<dbReference type="EMBL" id="KK116737">
    <property type="protein sequence ID" value="KFM68636.1"/>
    <property type="molecule type" value="Genomic_DNA"/>
</dbReference>
<feature type="coiled-coil region" evidence="1">
    <location>
        <begin position="76"/>
        <end position="124"/>
    </location>
</feature>
<evidence type="ECO:0000313" key="3">
    <source>
        <dbReference type="Proteomes" id="UP000054359"/>
    </source>
</evidence>
<gene>
    <name evidence="2" type="ORF">X975_08716</name>
</gene>
<dbReference type="GO" id="GO:0003964">
    <property type="term" value="F:RNA-directed DNA polymerase activity"/>
    <property type="evidence" value="ECO:0007669"/>
    <property type="project" value="UniProtKB-KW"/>
</dbReference>
<keyword evidence="2" id="KW-0548">Nucleotidyltransferase</keyword>
<dbReference type="OMA" id="HNICSTP"/>
<accession>A0A087TU47</accession>
<name>A0A087TU47_STEMI</name>
<evidence type="ECO:0000313" key="2">
    <source>
        <dbReference type="EMBL" id="KFM68636.1"/>
    </source>
</evidence>
<dbReference type="AlphaFoldDB" id="A0A087TU47"/>
<proteinExistence type="predicted"/>
<sequence>MLGSANVIDFFLLNGINYDYTVETLNELSSDHNPVVLKLNHNICSTPQPTAFKTNWCKYTKALNNTQYTPITVQNEEELDAQIEKFTSDLQTALKNNSEACKKKRRQTTELQNLIKVRNKARKEWQRTRNRDDKKIPNALHQQVRTLSKK</sequence>
<reference evidence="2 3" key="1">
    <citation type="submission" date="2013-11" db="EMBL/GenBank/DDBJ databases">
        <title>Genome sequencing of Stegodyphus mimosarum.</title>
        <authorList>
            <person name="Bechsgaard J."/>
        </authorList>
    </citation>
    <scope>NUCLEOTIDE SEQUENCE [LARGE SCALE GENOMIC DNA]</scope>
</reference>
<evidence type="ECO:0000256" key="1">
    <source>
        <dbReference type="SAM" id="Coils"/>
    </source>
</evidence>
<keyword evidence="3" id="KW-1185">Reference proteome</keyword>
<keyword evidence="2" id="KW-0695">RNA-directed DNA polymerase</keyword>
<dbReference type="Proteomes" id="UP000054359">
    <property type="component" value="Unassembled WGS sequence"/>
</dbReference>
<keyword evidence="2" id="KW-0808">Transferase</keyword>
<keyword evidence="1" id="KW-0175">Coiled coil</keyword>
<protein>
    <submittedName>
        <fullName evidence="2">RNA-directed DNA polymerase from mobile element jockey</fullName>
    </submittedName>
</protein>
<organism evidence="2 3">
    <name type="scientific">Stegodyphus mimosarum</name>
    <name type="common">African social velvet spider</name>
    <dbReference type="NCBI Taxonomy" id="407821"/>
    <lineage>
        <taxon>Eukaryota</taxon>
        <taxon>Metazoa</taxon>
        <taxon>Ecdysozoa</taxon>
        <taxon>Arthropoda</taxon>
        <taxon>Chelicerata</taxon>
        <taxon>Arachnida</taxon>
        <taxon>Araneae</taxon>
        <taxon>Araneomorphae</taxon>
        <taxon>Entelegynae</taxon>
        <taxon>Eresoidea</taxon>
        <taxon>Eresidae</taxon>
        <taxon>Stegodyphus</taxon>
    </lineage>
</organism>